<organism evidence="2 3">
    <name type="scientific">Candidatus Roizmanbacteria bacterium RIFCSPLOWO2_01_FULL_40_42</name>
    <dbReference type="NCBI Taxonomy" id="1802066"/>
    <lineage>
        <taxon>Bacteria</taxon>
        <taxon>Candidatus Roizmaniibacteriota</taxon>
    </lineage>
</organism>
<dbReference type="AlphaFoldDB" id="A0A1F7J3N0"/>
<proteinExistence type="predicted"/>
<evidence type="ECO:0000256" key="1">
    <source>
        <dbReference type="SAM" id="Phobius"/>
    </source>
</evidence>
<gene>
    <name evidence="2" type="ORF">A3B50_00375</name>
</gene>
<keyword evidence="1" id="KW-0472">Membrane</keyword>
<keyword evidence="1" id="KW-0812">Transmembrane</keyword>
<protein>
    <submittedName>
        <fullName evidence="2">Uncharacterized protein</fullName>
    </submittedName>
</protein>
<feature type="transmembrane region" description="Helical" evidence="1">
    <location>
        <begin position="149"/>
        <end position="167"/>
    </location>
</feature>
<dbReference type="Proteomes" id="UP000178558">
    <property type="component" value="Unassembled WGS sequence"/>
</dbReference>
<reference evidence="2 3" key="1">
    <citation type="journal article" date="2016" name="Nat. Commun.">
        <title>Thousands of microbial genomes shed light on interconnected biogeochemical processes in an aquifer system.</title>
        <authorList>
            <person name="Anantharaman K."/>
            <person name="Brown C.T."/>
            <person name="Hug L.A."/>
            <person name="Sharon I."/>
            <person name="Castelle C.J."/>
            <person name="Probst A.J."/>
            <person name="Thomas B.C."/>
            <person name="Singh A."/>
            <person name="Wilkins M.J."/>
            <person name="Karaoz U."/>
            <person name="Brodie E.L."/>
            <person name="Williams K.H."/>
            <person name="Hubbard S.S."/>
            <person name="Banfield J.F."/>
        </authorList>
    </citation>
    <scope>NUCLEOTIDE SEQUENCE [LARGE SCALE GENOMIC DNA]</scope>
</reference>
<evidence type="ECO:0000313" key="3">
    <source>
        <dbReference type="Proteomes" id="UP000178558"/>
    </source>
</evidence>
<feature type="transmembrane region" description="Helical" evidence="1">
    <location>
        <begin position="173"/>
        <end position="191"/>
    </location>
</feature>
<accession>A0A1F7J3N0</accession>
<feature type="transmembrane region" description="Helical" evidence="1">
    <location>
        <begin position="12"/>
        <end position="29"/>
    </location>
</feature>
<evidence type="ECO:0000313" key="2">
    <source>
        <dbReference type="EMBL" id="OGK50223.1"/>
    </source>
</evidence>
<keyword evidence="1" id="KW-1133">Transmembrane helix</keyword>
<comment type="caution">
    <text evidence="2">The sequence shown here is derived from an EMBL/GenBank/DDBJ whole genome shotgun (WGS) entry which is preliminary data.</text>
</comment>
<dbReference type="EMBL" id="MGAQ01000020">
    <property type="protein sequence ID" value="OGK50223.1"/>
    <property type="molecule type" value="Genomic_DNA"/>
</dbReference>
<feature type="transmembrane region" description="Helical" evidence="1">
    <location>
        <begin position="41"/>
        <end position="60"/>
    </location>
</feature>
<sequence length="211" mass="24538">MQMDKFDIYEFSALLLPGAIALYGLALLYPELRLLVHNKDFTFGTLGLYVVLSFAAGHLIQAVGNQIEKISWIKDGKPSDWVRQGMNNILIEDQRENLKKLIVSELSYKKIDFKKTSQEEWENITREIYIFCRNQDKTKRIDIFNANYGLYRGLAASLLLLSLAIYIKLGNSHLWLSAILAALAFLSIYRMQRFSIYYAKELFMQFLHSYK</sequence>
<name>A0A1F7J3N0_9BACT</name>